<dbReference type="Gene3D" id="1.10.10.10">
    <property type="entry name" value="Winged helix-like DNA-binding domain superfamily/Winged helix DNA-binding domain"/>
    <property type="match status" value="1"/>
</dbReference>
<reference evidence="6 7" key="1">
    <citation type="submission" date="2019-02" db="EMBL/GenBank/DDBJ databases">
        <title>Deep-cultivation of Planctomycetes and their phenomic and genomic characterization uncovers novel biology.</title>
        <authorList>
            <person name="Wiegand S."/>
            <person name="Jogler M."/>
            <person name="Boedeker C."/>
            <person name="Pinto D."/>
            <person name="Vollmers J."/>
            <person name="Rivas-Marin E."/>
            <person name="Kohn T."/>
            <person name="Peeters S.H."/>
            <person name="Heuer A."/>
            <person name="Rast P."/>
            <person name="Oberbeckmann S."/>
            <person name="Bunk B."/>
            <person name="Jeske O."/>
            <person name="Meyerdierks A."/>
            <person name="Storesund J.E."/>
            <person name="Kallscheuer N."/>
            <person name="Luecker S."/>
            <person name="Lage O.M."/>
            <person name="Pohl T."/>
            <person name="Merkel B.J."/>
            <person name="Hornburger P."/>
            <person name="Mueller R.-W."/>
            <person name="Bruemmer F."/>
            <person name="Labrenz M."/>
            <person name="Spormann A.M."/>
            <person name="Op den Camp H."/>
            <person name="Overmann J."/>
            <person name="Amann R."/>
            <person name="Jetten M.S.M."/>
            <person name="Mascher T."/>
            <person name="Medema M.H."/>
            <person name="Devos D.P."/>
            <person name="Kaster A.-K."/>
            <person name="Ovreas L."/>
            <person name="Rohde M."/>
            <person name="Galperin M.Y."/>
            <person name="Jogler C."/>
        </authorList>
    </citation>
    <scope>NUCLEOTIDE SEQUENCE [LARGE SCALE GENOMIC DNA]</scope>
    <source>
        <strain evidence="6 7">HG15A2</strain>
    </source>
</reference>
<keyword evidence="2" id="KW-0805">Transcription regulation</keyword>
<dbReference type="AlphaFoldDB" id="A0A517MV82"/>
<evidence type="ECO:0000313" key="7">
    <source>
        <dbReference type="Proteomes" id="UP000319852"/>
    </source>
</evidence>
<accession>A0A517MV82</accession>
<evidence type="ECO:0000256" key="3">
    <source>
        <dbReference type="ARBA" id="ARBA00023125"/>
    </source>
</evidence>
<protein>
    <submittedName>
        <fullName evidence="6">Penicillinase repressor</fullName>
    </submittedName>
</protein>
<dbReference type="PIRSF" id="PIRSF019455">
    <property type="entry name" value="CopR_AtkY"/>
    <property type="match status" value="1"/>
</dbReference>
<dbReference type="Proteomes" id="UP000319852">
    <property type="component" value="Chromosome"/>
</dbReference>
<dbReference type="EMBL" id="CP036263">
    <property type="protein sequence ID" value="QDS98697.1"/>
    <property type="molecule type" value="Genomic_DNA"/>
</dbReference>
<dbReference type="SUPFAM" id="SSF46785">
    <property type="entry name" value="Winged helix' DNA-binding domain"/>
    <property type="match status" value="1"/>
</dbReference>
<evidence type="ECO:0000313" key="6">
    <source>
        <dbReference type="EMBL" id="QDS98697.1"/>
    </source>
</evidence>
<feature type="region of interest" description="Disordered" evidence="5">
    <location>
        <begin position="130"/>
        <end position="153"/>
    </location>
</feature>
<dbReference type="RefSeq" id="WP_145059921.1">
    <property type="nucleotide sequence ID" value="NZ_CP036263.1"/>
</dbReference>
<evidence type="ECO:0000256" key="5">
    <source>
        <dbReference type="SAM" id="MobiDB-lite"/>
    </source>
</evidence>
<evidence type="ECO:0000256" key="1">
    <source>
        <dbReference type="ARBA" id="ARBA00011046"/>
    </source>
</evidence>
<dbReference type="KEGG" id="amob:HG15A2_19780"/>
<dbReference type="OrthoDB" id="276583at2"/>
<keyword evidence="7" id="KW-1185">Reference proteome</keyword>
<feature type="compositionally biased region" description="Polar residues" evidence="5">
    <location>
        <begin position="141"/>
        <end position="153"/>
    </location>
</feature>
<dbReference type="Gene3D" id="1.10.4040.10">
    <property type="entry name" value="Penicillinase repressor domain"/>
    <property type="match status" value="1"/>
</dbReference>
<proteinExistence type="inferred from homology"/>
<organism evidence="6 7">
    <name type="scientific">Adhaeretor mobilis</name>
    <dbReference type="NCBI Taxonomy" id="1930276"/>
    <lineage>
        <taxon>Bacteria</taxon>
        <taxon>Pseudomonadati</taxon>
        <taxon>Planctomycetota</taxon>
        <taxon>Planctomycetia</taxon>
        <taxon>Pirellulales</taxon>
        <taxon>Lacipirellulaceae</taxon>
        <taxon>Adhaeretor</taxon>
    </lineage>
</organism>
<dbReference type="GO" id="GO:0003677">
    <property type="term" value="F:DNA binding"/>
    <property type="evidence" value="ECO:0007669"/>
    <property type="project" value="UniProtKB-KW"/>
</dbReference>
<dbReference type="InterPro" id="IPR036390">
    <property type="entry name" value="WH_DNA-bd_sf"/>
</dbReference>
<keyword evidence="4" id="KW-0804">Transcription</keyword>
<dbReference type="InterPro" id="IPR036388">
    <property type="entry name" value="WH-like_DNA-bd_sf"/>
</dbReference>
<evidence type="ECO:0000256" key="4">
    <source>
        <dbReference type="ARBA" id="ARBA00023163"/>
    </source>
</evidence>
<name>A0A517MV82_9BACT</name>
<keyword evidence="3" id="KW-0238">DNA-binding</keyword>
<dbReference type="InterPro" id="IPR005650">
    <property type="entry name" value="BlaI_family"/>
</dbReference>
<evidence type="ECO:0000256" key="2">
    <source>
        <dbReference type="ARBA" id="ARBA00023015"/>
    </source>
</evidence>
<dbReference type="Pfam" id="PF03965">
    <property type="entry name" value="Penicillinase_R"/>
    <property type="match status" value="1"/>
</dbReference>
<comment type="similarity">
    <text evidence="1">Belongs to the BlaI transcriptional regulatory family.</text>
</comment>
<dbReference type="GO" id="GO:0045892">
    <property type="term" value="P:negative regulation of DNA-templated transcription"/>
    <property type="evidence" value="ECO:0007669"/>
    <property type="project" value="InterPro"/>
</dbReference>
<sequence>MPPTEPTERELEALKVLWEREEATVREIFEAMNAGGNTGADGLAYTTVLSLLQVMQQKGLVAFRKEGKAHVYRAKIKRERTFRQLAGGFLERVFDGAVDEYLVHALESRKLSADELDELDAMIAEARRTAKPAIGSKKATTKTTNSQRKGGSR</sequence>
<gene>
    <name evidence="6" type="primary">blaI_1</name>
    <name evidence="6" type="ORF">HG15A2_19780</name>
</gene>